<sequence length="324" mass="36664">MKKISLILVLTILFISCDSGADKKVYKEANGRINHLLIVMKNSEWQGDLGDVLREIVAEPVLGLPQPEAQFEITQVPPNNFGTMFRASRSVLNIGIGAENSFNVATNVYAAPQKIVTIVGKNKEDLIAEIQKNSKKIVAIFKDADLKTVQEKTLSKYWDPTKIETFTKQGYSLKIPRNYSKVEDNGEFVWYRYHLNGDNSMELISYTVPITSEDDENGNNIVAIRDAFGKKNIPGQIEDSYMMTEEAYSPHVFEVEIDGKKAFETRGKWEVKNVYMAGPFLSYTIVDKPNNRLVVVEGLTFAPSINKRDYMFELEAILKTIKID</sequence>
<dbReference type="InterPro" id="IPR032286">
    <property type="entry name" value="DUF4837"/>
</dbReference>
<organism evidence="2 3">
    <name type="scientific">Lutibacter oceani</name>
    <dbReference type="NCBI Taxonomy" id="1853311"/>
    <lineage>
        <taxon>Bacteria</taxon>
        <taxon>Pseudomonadati</taxon>
        <taxon>Bacteroidota</taxon>
        <taxon>Flavobacteriia</taxon>
        <taxon>Flavobacteriales</taxon>
        <taxon>Flavobacteriaceae</taxon>
        <taxon>Lutibacter</taxon>
    </lineage>
</organism>
<dbReference type="RefSeq" id="WP_115878566.1">
    <property type="nucleotide sequence ID" value="NZ_QTTQ01000009.1"/>
</dbReference>
<protein>
    <submittedName>
        <fullName evidence="2">Uncharacterized protein DUF4837</fullName>
    </submittedName>
</protein>
<evidence type="ECO:0000256" key="1">
    <source>
        <dbReference type="SAM" id="SignalP"/>
    </source>
</evidence>
<gene>
    <name evidence="2" type="ORF">BX611_0957</name>
</gene>
<reference evidence="2 3" key="1">
    <citation type="submission" date="2018-08" db="EMBL/GenBank/DDBJ databases">
        <title>Genomic Encyclopedia of Type Strains, Phase III (KMG-III): the genomes of soil and plant-associated and newly described type strains.</title>
        <authorList>
            <person name="Whitman W."/>
        </authorList>
    </citation>
    <scope>NUCLEOTIDE SEQUENCE [LARGE SCALE GENOMIC DNA]</scope>
    <source>
        <strain evidence="2 3">325-5</strain>
    </source>
</reference>
<comment type="caution">
    <text evidence="2">The sequence shown here is derived from an EMBL/GenBank/DDBJ whole genome shotgun (WGS) entry which is preliminary data.</text>
</comment>
<proteinExistence type="predicted"/>
<dbReference type="EMBL" id="QTTQ01000009">
    <property type="protein sequence ID" value="REE83663.1"/>
    <property type="molecule type" value="Genomic_DNA"/>
</dbReference>
<name>A0A3D9RUL9_9FLAO</name>
<dbReference type="PROSITE" id="PS51257">
    <property type="entry name" value="PROKAR_LIPOPROTEIN"/>
    <property type="match status" value="1"/>
</dbReference>
<evidence type="ECO:0000313" key="3">
    <source>
        <dbReference type="Proteomes" id="UP000256429"/>
    </source>
</evidence>
<accession>A0A3D9RUL9</accession>
<dbReference type="AlphaFoldDB" id="A0A3D9RUL9"/>
<feature type="chain" id="PRO_5017602740" evidence="1">
    <location>
        <begin position="22"/>
        <end position="324"/>
    </location>
</feature>
<dbReference type="Pfam" id="PF16125">
    <property type="entry name" value="DUF4837"/>
    <property type="match status" value="1"/>
</dbReference>
<evidence type="ECO:0000313" key="2">
    <source>
        <dbReference type="EMBL" id="REE83663.1"/>
    </source>
</evidence>
<keyword evidence="3" id="KW-1185">Reference proteome</keyword>
<dbReference type="OrthoDB" id="1115230at2"/>
<dbReference type="Proteomes" id="UP000256429">
    <property type="component" value="Unassembled WGS sequence"/>
</dbReference>
<feature type="signal peptide" evidence="1">
    <location>
        <begin position="1"/>
        <end position="21"/>
    </location>
</feature>
<keyword evidence="1" id="KW-0732">Signal</keyword>